<dbReference type="Gene3D" id="3.40.50.1000">
    <property type="entry name" value="HAD superfamily/HAD-like"/>
    <property type="match status" value="1"/>
</dbReference>
<dbReference type="InterPro" id="IPR006439">
    <property type="entry name" value="HAD-SF_hydro_IA"/>
</dbReference>
<sequence length="238" mass="26647">MTKTDAHLARDPAAFRRVNTWVFDLDNTLYPPHSDLWPRIDARITAYMIALLGLDGQSARALQKHYYRVYGTTLAGLIKEYDVAPDDFLHFVHDIDRSSLDPNPALAGAMEALPGRKLILTNGSHAHALATAKQLGIDHLFDGMFAIEHGDYLPKPHIETYQKFFERHAVDPARAAMFEDIVHNLTAPHASGMITVLVRPKEGAADHREPWEKHDDTPPHVDFATDDLVGFLSDLVRG</sequence>
<organism evidence="1 2">
    <name type="scientific">Candidatus Rhodoblastus alkanivorans</name>
    <dbReference type="NCBI Taxonomy" id="2954117"/>
    <lineage>
        <taxon>Bacteria</taxon>
        <taxon>Pseudomonadati</taxon>
        <taxon>Pseudomonadota</taxon>
        <taxon>Alphaproteobacteria</taxon>
        <taxon>Hyphomicrobiales</taxon>
        <taxon>Rhodoblastaceae</taxon>
        <taxon>Rhodoblastus</taxon>
    </lineage>
</organism>
<dbReference type="SFLD" id="SFLDS00003">
    <property type="entry name" value="Haloacid_Dehalogenase"/>
    <property type="match status" value="1"/>
</dbReference>
<dbReference type="PANTHER" id="PTHR12725:SF117">
    <property type="entry name" value="HALOACID DEHALOGENASE-LIKE HYDROLASE"/>
    <property type="match status" value="1"/>
</dbReference>
<reference evidence="1" key="1">
    <citation type="journal article" date="2022" name="ISME J.">
        <title>Identification of active gaseous-alkane degraders at natural gas seeps.</title>
        <authorList>
            <person name="Farhan Ul Haque M."/>
            <person name="Hernandez M."/>
            <person name="Crombie A.T."/>
            <person name="Murrell J.C."/>
        </authorList>
    </citation>
    <scope>NUCLEOTIDE SEQUENCE</scope>
    <source>
        <strain evidence="1">PC2</strain>
    </source>
</reference>
<dbReference type="InterPro" id="IPR036412">
    <property type="entry name" value="HAD-like_sf"/>
</dbReference>
<dbReference type="PANTHER" id="PTHR12725">
    <property type="entry name" value="HALOACID DEHALOGENASE-LIKE HYDROLASE"/>
    <property type="match status" value="1"/>
</dbReference>
<dbReference type="InterPro" id="IPR010237">
    <property type="entry name" value="Pyr-5-nucltdase"/>
</dbReference>
<dbReference type="NCBIfam" id="TIGR01993">
    <property type="entry name" value="Pyr-5-nucltdase"/>
    <property type="match status" value="1"/>
</dbReference>
<dbReference type="NCBIfam" id="TIGR01509">
    <property type="entry name" value="HAD-SF-IA-v3"/>
    <property type="match status" value="1"/>
</dbReference>
<dbReference type="Pfam" id="PF00702">
    <property type="entry name" value="Hydrolase"/>
    <property type="match status" value="1"/>
</dbReference>
<name>A0ABS9ZAS7_9HYPH</name>
<dbReference type="SFLD" id="SFLDG01132">
    <property type="entry name" value="C1.5.3:_5'-Nucleotidase_Like"/>
    <property type="match status" value="1"/>
</dbReference>
<dbReference type="EMBL" id="JAIVFP010000001">
    <property type="protein sequence ID" value="MCI4684758.1"/>
    <property type="molecule type" value="Genomic_DNA"/>
</dbReference>
<dbReference type="SFLD" id="SFLDG01129">
    <property type="entry name" value="C1.5:_HAD__Beta-PGM__Phosphata"/>
    <property type="match status" value="1"/>
</dbReference>
<proteinExistence type="predicted"/>
<dbReference type="InterPro" id="IPR023214">
    <property type="entry name" value="HAD_sf"/>
</dbReference>
<evidence type="ECO:0000313" key="2">
    <source>
        <dbReference type="Proteomes" id="UP001139104"/>
    </source>
</evidence>
<gene>
    <name evidence="1" type="ORF">K2U94_18635</name>
</gene>
<protein>
    <submittedName>
        <fullName evidence="1">Pyrimidine 5'-nucleotidase</fullName>
    </submittedName>
</protein>
<keyword evidence="2" id="KW-1185">Reference proteome</keyword>
<dbReference type="SUPFAM" id="SSF56784">
    <property type="entry name" value="HAD-like"/>
    <property type="match status" value="1"/>
</dbReference>
<accession>A0ABS9ZAS7</accession>
<evidence type="ECO:0000313" key="1">
    <source>
        <dbReference type="EMBL" id="MCI4684758.1"/>
    </source>
</evidence>
<dbReference type="Proteomes" id="UP001139104">
    <property type="component" value="Unassembled WGS sequence"/>
</dbReference>
<comment type="caution">
    <text evidence="1">The sequence shown here is derived from an EMBL/GenBank/DDBJ whole genome shotgun (WGS) entry which is preliminary data.</text>
</comment>
<dbReference type="RefSeq" id="WP_243068640.1">
    <property type="nucleotide sequence ID" value="NZ_JAIVFK010000005.1"/>
</dbReference>
<dbReference type="Gene3D" id="1.10.150.450">
    <property type="match status" value="1"/>
</dbReference>